<dbReference type="GO" id="GO:0016853">
    <property type="term" value="F:isomerase activity"/>
    <property type="evidence" value="ECO:0007669"/>
    <property type="project" value="UniProtKB-KW"/>
</dbReference>
<organism evidence="3 4">
    <name type="scientific">Microseira wollei NIES-4236</name>
    <dbReference type="NCBI Taxonomy" id="2530354"/>
    <lineage>
        <taxon>Bacteria</taxon>
        <taxon>Bacillati</taxon>
        <taxon>Cyanobacteriota</taxon>
        <taxon>Cyanophyceae</taxon>
        <taxon>Oscillatoriophycideae</taxon>
        <taxon>Aerosakkonematales</taxon>
        <taxon>Aerosakkonemataceae</taxon>
        <taxon>Microseira</taxon>
    </lineage>
</organism>
<dbReference type="InterPro" id="IPR001343">
    <property type="entry name" value="Hemolysn_Ca-bd"/>
</dbReference>
<sequence>MTGPSPDGYYGLTPGNDSFQITPGLLTRLPIGLLGLTGNDRITGSSDAEIINGNQGDDFIFGRGGDDIIYGGKDQDQLWGDEGNDTLNGNLGDDSIYGGAGNDLIRGGKGTDILRGDAGDDTLIGDFGADVLTGGSGSDLFVLRPDTVLAEPTSADLILDFDKSSDRIGISNGLTAANLVLRQENIPINQALNDPRLVNNPEIQNLINNGLVAPRTLSPELIRQVFQSFTGIDIDPNRDGIIVGTSIELQNGTGLGFALNVVPADLQNLMVPVSNI</sequence>
<dbReference type="InterPro" id="IPR018511">
    <property type="entry name" value="Hemolysin-typ_Ca-bd_CS"/>
</dbReference>
<dbReference type="PRINTS" id="PR00313">
    <property type="entry name" value="CABNDNGRPT"/>
</dbReference>
<comment type="caution">
    <text evidence="3">The sequence shown here is derived from an EMBL/GenBank/DDBJ whole genome shotgun (WGS) entry which is preliminary data.</text>
</comment>
<dbReference type="PROSITE" id="PS00330">
    <property type="entry name" value="HEMOLYSIN_CALCIUM"/>
    <property type="match status" value="2"/>
</dbReference>
<comment type="subcellular location">
    <subcellularLocation>
        <location evidence="1">Secreted</location>
    </subcellularLocation>
</comment>
<dbReference type="InterPro" id="IPR050557">
    <property type="entry name" value="RTX_toxin/Mannuronan_C5-epim"/>
</dbReference>
<keyword evidence="3" id="KW-0413">Isomerase</keyword>
<accession>A0AAV3XBR5</accession>
<keyword evidence="4" id="KW-1185">Reference proteome</keyword>
<reference evidence="3" key="1">
    <citation type="submission" date="2019-10" db="EMBL/GenBank/DDBJ databases">
        <title>Draft genome sequece of Microseira wollei NIES-4236.</title>
        <authorList>
            <person name="Yamaguchi H."/>
            <person name="Suzuki S."/>
            <person name="Kawachi M."/>
        </authorList>
    </citation>
    <scope>NUCLEOTIDE SEQUENCE</scope>
    <source>
        <strain evidence="3">NIES-4236</strain>
    </source>
</reference>
<evidence type="ECO:0000256" key="2">
    <source>
        <dbReference type="ARBA" id="ARBA00022525"/>
    </source>
</evidence>
<keyword evidence="2" id="KW-0964">Secreted</keyword>
<dbReference type="InterPro" id="IPR011049">
    <property type="entry name" value="Serralysin-like_metalloprot_C"/>
</dbReference>
<evidence type="ECO:0000313" key="3">
    <source>
        <dbReference type="EMBL" id="GET38821.1"/>
    </source>
</evidence>
<dbReference type="Pfam" id="PF00353">
    <property type="entry name" value="HemolysinCabind"/>
    <property type="match status" value="2"/>
</dbReference>
<dbReference type="PANTHER" id="PTHR38340:SF1">
    <property type="entry name" value="S-LAYER PROTEIN"/>
    <property type="match status" value="1"/>
</dbReference>
<name>A0AAV3XBR5_9CYAN</name>
<proteinExistence type="predicted"/>
<dbReference type="PANTHER" id="PTHR38340">
    <property type="entry name" value="S-LAYER PROTEIN"/>
    <property type="match status" value="1"/>
</dbReference>
<evidence type="ECO:0000256" key="1">
    <source>
        <dbReference type="ARBA" id="ARBA00004613"/>
    </source>
</evidence>
<dbReference type="RefSeq" id="WP_226583169.1">
    <property type="nucleotide sequence ID" value="NZ_BLAY01000053.1"/>
</dbReference>
<dbReference type="SUPFAM" id="SSF51120">
    <property type="entry name" value="beta-Roll"/>
    <property type="match status" value="2"/>
</dbReference>
<dbReference type="GO" id="GO:0005576">
    <property type="term" value="C:extracellular region"/>
    <property type="evidence" value="ECO:0007669"/>
    <property type="project" value="UniProtKB-SubCell"/>
</dbReference>
<dbReference type="EMBL" id="BLAY01000053">
    <property type="protein sequence ID" value="GET38821.1"/>
    <property type="molecule type" value="Genomic_DNA"/>
</dbReference>
<evidence type="ECO:0000313" key="4">
    <source>
        <dbReference type="Proteomes" id="UP001050975"/>
    </source>
</evidence>
<protein>
    <submittedName>
        <fullName evidence="3">Peptidyl-prolyl cis-trans isomerase</fullName>
    </submittedName>
</protein>
<dbReference type="AlphaFoldDB" id="A0AAV3XBR5"/>
<gene>
    <name evidence="3" type="primary">ppiB_2</name>
    <name evidence="3" type="ORF">MiSe_35800</name>
</gene>
<dbReference type="Proteomes" id="UP001050975">
    <property type="component" value="Unassembled WGS sequence"/>
</dbReference>
<dbReference type="GO" id="GO:0005509">
    <property type="term" value="F:calcium ion binding"/>
    <property type="evidence" value="ECO:0007669"/>
    <property type="project" value="InterPro"/>
</dbReference>
<dbReference type="Gene3D" id="2.150.10.10">
    <property type="entry name" value="Serralysin-like metalloprotease, C-terminal"/>
    <property type="match status" value="2"/>
</dbReference>